<dbReference type="InterPro" id="IPR036462">
    <property type="entry name" value="Fumarylacetoacetase_N_sf"/>
</dbReference>
<comment type="catalytic activity">
    <reaction evidence="13">
        <text>4-fumarylacetoacetate + H2O = acetoacetate + fumarate + H(+)</text>
        <dbReference type="Rhea" id="RHEA:10244"/>
        <dbReference type="ChEBI" id="CHEBI:13705"/>
        <dbReference type="ChEBI" id="CHEBI:15377"/>
        <dbReference type="ChEBI" id="CHEBI:15378"/>
        <dbReference type="ChEBI" id="CHEBI:18034"/>
        <dbReference type="ChEBI" id="CHEBI:29806"/>
        <dbReference type="EC" id="3.7.1.2"/>
    </reaction>
</comment>
<evidence type="ECO:0000256" key="8">
    <source>
        <dbReference type="ARBA" id="ARBA00022878"/>
    </source>
</evidence>
<feature type="binding site" evidence="11">
    <location>
        <position position="253"/>
    </location>
    <ligand>
        <name>substrate</name>
    </ligand>
</feature>
<dbReference type="FunFam" id="3.90.850.10:FF:000009">
    <property type="entry name" value="Fumarylacetoacetase"/>
    <property type="match status" value="1"/>
</dbReference>
<evidence type="ECO:0000256" key="13">
    <source>
        <dbReference type="RuleBase" id="RU366008"/>
    </source>
</evidence>
<gene>
    <name evidence="16" type="primary">Contig19765.g20967</name>
    <name evidence="16" type="ORF">STYLEM_18019</name>
</gene>
<dbReference type="EMBL" id="CCKQ01017006">
    <property type="protein sequence ID" value="CDW88894.1"/>
    <property type="molecule type" value="Genomic_DNA"/>
</dbReference>
<dbReference type="GO" id="GO:0004334">
    <property type="term" value="F:fumarylacetoacetase activity"/>
    <property type="evidence" value="ECO:0007669"/>
    <property type="project" value="UniProtKB-UniRule"/>
</dbReference>
<feature type="binding site" evidence="11">
    <location>
        <position position="156"/>
    </location>
    <ligand>
        <name>substrate</name>
    </ligand>
</feature>
<evidence type="ECO:0000256" key="5">
    <source>
        <dbReference type="ARBA" id="ARBA00022801"/>
    </source>
</evidence>
<dbReference type="InterPro" id="IPR005959">
    <property type="entry name" value="Fumarylacetoacetase"/>
</dbReference>
<comment type="pathway">
    <text evidence="1 13">Amino-acid degradation; L-phenylalanine degradation; acetoacetate and fumarate from L-phenylalanine: step 6/6.</text>
</comment>
<evidence type="ECO:0000256" key="10">
    <source>
        <dbReference type="PIRSR" id="PIRSR605959-1"/>
    </source>
</evidence>
<dbReference type="InParanoid" id="A0A078B386"/>
<dbReference type="Gene3D" id="2.30.30.230">
    <property type="entry name" value="Fumarylacetoacetase, N-terminal domain"/>
    <property type="match status" value="1"/>
</dbReference>
<dbReference type="OMA" id="YWTAAQQ"/>
<dbReference type="PANTHER" id="PTHR43069">
    <property type="entry name" value="FUMARYLACETOACETASE"/>
    <property type="match status" value="1"/>
</dbReference>
<dbReference type="GO" id="GO:0006572">
    <property type="term" value="P:L-tyrosine catabolic process"/>
    <property type="evidence" value="ECO:0007669"/>
    <property type="project" value="UniProtKB-UniRule"/>
</dbReference>
<dbReference type="SUPFAM" id="SSF56529">
    <property type="entry name" value="FAH"/>
    <property type="match status" value="1"/>
</dbReference>
<evidence type="ECO:0000256" key="4">
    <source>
        <dbReference type="ARBA" id="ARBA00022723"/>
    </source>
</evidence>
<dbReference type="SUPFAM" id="SSF63433">
    <property type="entry name" value="Fumarylacetoacetate hydrolase, FAH, N-terminal domain"/>
    <property type="match status" value="1"/>
</dbReference>
<dbReference type="Proteomes" id="UP000039865">
    <property type="component" value="Unassembled WGS sequence"/>
</dbReference>
<feature type="domain" description="Fumarylacetoacetase-like C-terminal" evidence="14">
    <location>
        <begin position="139"/>
        <end position="406"/>
    </location>
</feature>
<evidence type="ECO:0000256" key="1">
    <source>
        <dbReference type="ARBA" id="ARBA00004782"/>
    </source>
</evidence>
<evidence type="ECO:0000256" key="9">
    <source>
        <dbReference type="ARBA" id="ARBA00023232"/>
    </source>
</evidence>
<name>A0A078B386_STYLE</name>
<evidence type="ECO:0000256" key="2">
    <source>
        <dbReference type="ARBA" id="ARBA00010211"/>
    </source>
</evidence>
<keyword evidence="7 12" id="KW-0460">Magnesium</keyword>
<keyword evidence="6 12" id="KW-0106">Calcium</keyword>
<reference evidence="16 17" key="1">
    <citation type="submission" date="2014-06" db="EMBL/GenBank/DDBJ databases">
        <authorList>
            <person name="Swart Estienne"/>
        </authorList>
    </citation>
    <scope>NUCLEOTIDE SEQUENCE [LARGE SCALE GENOMIC DNA]</scope>
    <source>
        <strain evidence="16 17">130c</strain>
    </source>
</reference>
<organism evidence="16 17">
    <name type="scientific">Stylonychia lemnae</name>
    <name type="common">Ciliate</name>
    <dbReference type="NCBI Taxonomy" id="5949"/>
    <lineage>
        <taxon>Eukaryota</taxon>
        <taxon>Sar</taxon>
        <taxon>Alveolata</taxon>
        <taxon>Ciliophora</taxon>
        <taxon>Intramacronucleata</taxon>
        <taxon>Spirotrichea</taxon>
        <taxon>Stichotrichia</taxon>
        <taxon>Sporadotrichida</taxon>
        <taxon>Oxytrichidae</taxon>
        <taxon>Stylonychinae</taxon>
        <taxon>Stylonychia</taxon>
    </lineage>
</organism>
<evidence type="ECO:0000313" key="17">
    <source>
        <dbReference type="Proteomes" id="UP000039865"/>
    </source>
</evidence>
<comment type="cofactor">
    <cofactor evidence="13">
        <name>Mg(2+)</name>
        <dbReference type="ChEBI" id="CHEBI:18420"/>
    </cofactor>
    <cofactor evidence="13">
        <name>Ca(2+)</name>
        <dbReference type="ChEBI" id="CHEBI:29108"/>
    </cofactor>
</comment>
<dbReference type="Pfam" id="PF09298">
    <property type="entry name" value="FAA_hydrolase_N"/>
    <property type="match status" value="1"/>
</dbReference>
<feature type="binding site" evidence="12">
    <location>
        <position position="270"/>
    </location>
    <ligand>
        <name>Mg(2+)</name>
        <dbReference type="ChEBI" id="CHEBI:18420"/>
    </ligand>
</feature>
<proteinExistence type="inferred from homology"/>
<dbReference type="OrthoDB" id="9971669at2759"/>
<dbReference type="Pfam" id="PF01557">
    <property type="entry name" value="FAA_hydrolase"/>
    <property type="match status" value="1"/>
</dbReference>
<dbReference type="InterPro" id="IPR011234">
    <property type="entry name" value="Fumarylacetoacetase-like_C"/>
</dbReference>
<dbReference type="InterPro" id="IPR036663">
    <property type="entry name" value="Fumarylacetoacetase_C_sf"/>
</dbReference>
<feature type="binding site" evidence="12">
    <location>
        <position position="266"/>
    </location>
    <ligand>
        <name>Mg(2+)</name>
        <dbReference type="ChEBI" id="CHEBI:18420"/>
    </ligand>
</feature>
<dbReference type="Gene3D" id="3.90.850.10">
    <property type="entry name" value="Fumarylacetoacetase-like, C-terminal domain"/>
    <property type="match status" value="1"/>
</dbReference>
<dbReference type="PANTHER" id="PTHR43069:SF2">
    <property type="entry name" value="FUMARYLACETOACETASE"/>
    <property type="match status" value="1"/>
</dbReference>
<dbReference type="EC" id="3.7.1.2" evidence="3 13"/>
<feature type="binding site" evidence="11">
    <location>
        <position position="142"/>
    </location>
    <ligand>
        <name>substrate</name>
    </ligand>
</feature>
<feature type="binding site" evidence="12">
    <location>
        <position position="212"/>
    </location>
    <ligand>
        <name>Ca(2+)</name>
        <dbReference type="ChEBI" id="CHEBI:29108"/>
    </ligand>
</feature>
<feature type="binding site" evidence="11">
    <location>
        <position position="257"/>
    </location>
    <ligand>
        <name>substrate</name>
    </ligand>
</feature>
<evidence type="ECO:0000256" key="7">
    <source>
        <dbReference type="ARBA" id="ARBA00022842"/>
    </source>
</evidence>
<keyword evidence="17" id="KW-1185">Reference proteome</keyword>
<evidence type="ECO:0000256" key="12">
    <source>
        <dbReference type="PIRSR" id="PIRSR605959-3"/>
    </source>
</evidence>
<accession>A0A078B386</accession>
<evidence type="ECO:0000259" key="14">
    <source>
        <dbReference type="Pfam" id="PF01557"/>
    </source>
</evidence>
<feature type="domain" description="Fumarylacetoacetase N-terminal" evidence="15">
    <location>
        <begin position="27"/>
        <end position="132"/>
    </location>
</feature>
<feature type="binding site" evidence="11">
    <location>
        <position position="363"/>
    </location>
    <ligand>
        <name>substrate</name>
    </ligand>
</feature>
<dbReference type="GO" id="GO:0006559">
    <property type="term" value="P:L-phenylalanine catabolic process"/>
    <property type="evidence" value="ECO:0007669"/>
    <property type="project" value="UniProtKB-UniRule"/>
</dbReference>
<keyword evidence="5 13" id="KW-0378">Hydrolase</keyword>
<evidence type="ECO:0000256" key="6">
    <source>
        <dbReference type="ARBA" id="ARBA00022837"/>
    </source>
</evidence>
<keyword evidence="4 12" id="KW-0479">Metal-binding</keyword>
<protein>
    <recommendedName>
        <fullName evidence="3 13">Fumarylacetoacetase</fullName>
        <ecNumber evidence="3 13">3.7.1.2</ecNumber>
    </recommendedName>
    <alternativeName>
        <fullName evidence="13">Fumarylacetoacetate hydrolase</fullName>
    </alternativeName>
</protein>
<feature type="binding site" evidence="12">
    <location>
        <position position="214"/>
    </location>
    <ligand>
        <name>Ca(2+)</name>
        <dbReference type="ChEBI" id="CHEBI:29108"/>
    </ligand>
</feature>
<sequence length="435" mass="48723">MVESSSNSSTALKSLIPYDENNHFPLENIPFGAFQNPHHNHVHCCTRIGDKVVDLAILEQNGLFDGPLFTQLRPKVVFEHHHLNSFMDLGKDYWHEARVTIQNLFAEGSTKISEEILSKALFDHDQVQMKTPVFIRDYTDFYSSKNHAYNVGVMFRGPDNALQPNWLHLPVGYHGRASSIVLSGQEIVRPRGQTSADQKNPNFSECKRLDFELEVGAYVGKSNQLGKPVKISEAPDYVFGFCLLNDWSARDIQAWEYVPLGPFNAKNFASTISPWVITAEALEPFKIKLPVQEPAPLNYLKDENNYSYDVELDVLLTTNTLTEPYTISKSNFKHMYWSTNQQLVHHTVTGCNLNVGDLLGSGTISSTEKSGYGSLLEISWGGKEPLSLPNGEQRTFLQDGDTLIMRGSCKGNGFTIGFGDCSGKILPALDESNFY</sequence>
<evidence type="ECO:0000256" key="11">
    <source>
        <dbReference type="PIRSR" id="PIRSR605959-2"/>
    </source>
</evidence>
<dbReference type="InterPro" id="IPR015377">
    <property type="entry name" value="Fumarylacetoacetase_N"/>
</dbReference>
<dbReference type="GO" id="GO:0046872">
    <property type="term" value="F:metal ion binding"/>
    <property type="evidence" value="ECO:0007669"/>
    <property type="project" value="UniProtKB-UniRule"/>
</dbReference>
<keyword evidence="8 13" id="KW-0828">Tyrosine catabolism</keyword>
<dbReference type="UniPathway" id="UPA00139">
    <property type="reaction ID" value="UER00341"/>
</dbReference>
<evidence type="ECO:0000256" key="3">
    <source>
        <dbReference type="ARBA" id="ARBA00012094"/>
    </source>
</evidence>
<dbReference type="NCBIfam" id="TIGR01266">
    <property type="entry name" value="fum_ac_acetase"/>
    <property type="match status" value="1"/>
</dbReference>
<feature type="binding site" evidence="12">
    <location>
        <position position="246"/>
    </location>
    <ligand>
        <name>Mg(2+)</name>
        <dbReference type="ChEBI" id="CHEBI:18420"/>
    </ligand>
</feature>
<dbReference type="AlphaFoldDB" id="A0A078B386"/>
<feature type="binding site" evidence="12">
    <location>
        <position position="246"/>
    </location>
    <ligand>
        <name>Ca(2+)</name>
        <dbReference type="ChEBI" id="CHEBI:29108"/>
    </ligand>
</feature>
<feature type="active site" description="Proton acceptor" evidence="10">
    <location>
        <position position="147"/>
    </location>
</feature>
<comment type="similarity">
    <text evidence="2 13">Belongs to the FAH family.</text>
</comment>
<feature type="binding site" evidence="12">
    <location>
        <position position="140"/>
    </location>
    <ligand>
        <name>Ca(2+)</name>
        <dbReference type="ChEBI" id="CHEBI:29108"/>
    </ligand>
</feature>
<evidence type="ECO:0000313" key="16">
    <source>
        <dbReference type="EMBL" id="CDW88894.1"/>
    </source>
</evidence>
<keyword evidence="9 13" id="KW-0585">Phenylalanine catabolism</keyword>
<dbReference type="GO" id="GO:1902000">
    <property type="term" value="P:homogentisate catabolic process"/>
    <property type="evidence" value="ECO:0007669"/>
    <property type="project" value="TreeGrafter"/>
</dbReference>
<evidence type="ECO:0000259" key="15">
    <source>
        <dbReference type="Pfam" id="PF09298"/>
    </source>
</evidence>